<evidence type="ECO:0000313" key="2">
    <source>
        <dbReference type="EMBL" id="MPL94052.1"/>
    </source>
</evidence>
<keyword evidence="1" id="KW-0472">Membrane</keyword>
<comment type="caution">
    <text evidence="2">The sequence shown here is derived from an EMBL/GenBank/DDBJ whole genome shotgun (WGS) entry which is preliminary data.</text>
</comment>
<feature type="transmembrane region" description="Helical" evidence="1">
    <location>
        <begin position="6"/>
        <end position="24"/>
    </location>
</feature>
<accession>A0A644VU96</accession>
<reference evidence="2" key="1">
    <citation type="submission" date="2019-08" db="EMBL/GenBank/DDBJ databases">
        <authorList>
            <person name="Kucharzyk K."/>
            <person name="Murdoch R.W."/>
            <person name="Higgins S."/>
            <person name="Loffler F."/>
        </authorList>
    </citation>
    <scope>NUCLEOTIDE SEQUENCE</scope>
</reference>
<evidence type="ECO:0000256" key="1">
    <source>
        <dbReference type="SAM" id="Phobius"/>
    </source>
</evidence>
<keyword evidence="1" id="KW-0812">Transmembrane</keyword>
<proteinExistence type="predicted"/>
<dbReference type="AlphaFoldDB" id="A0A644VU96"/>
<keyword evidence="1" id="KW-1133">Transmembrane helix</keyword>
<organism evidence="2">
    <name type="scientific">bioreactor metagenome</name>
    <dbReference type="NCBI Taxonomy" id="1076179"/>
    <lineage>
        <taxon>unclassified sequences</taxon>
        <taxon>metagenomes</taxon>
        <taxon>ecological metagenomes</taxon>
    </lineage>
</organism>
<sequence>MSDWITWIIQGAVGIGLTIIAFFWKKDQSALDQRLCKVEDRLDKHDQKLESLPYVFVTRDDFIRAIGSVNGAQKETNEKLDKIYDLIIRNAKEKN</sequence>
<name>A0A644VU96_9ZZZZ</name>
<protein>
    <submittedName>
        <fullName evidence="2">Uncharacterized protein</fullName>
    </submittedName>
</protein>
<dbReference type="EMBL" id="VSSQ01000412">
    <property type="protein sequence ID" value="MPL94052.1"/>
    <property type="molecule type" value="Genomic_DNA"/>
</dbReference>
<gene>
    <name evidence="2" type="ORF">SDC9_40200</name>
</gene>